<evidence type="ECO:0000256" key="8">
    <source>
        <dbReference type="SAM" id="MobiDB-lite"/>
    </source>
</evidence>
<evidence type="ECO:0000259" key="9">
    <source>
        <dbReference type="Pfam" id="PF00501"/>
    </source>
</evidence>
<evidence type="ECO:0000256" key="2">
    <source>
        <dbReference type="ARBA" id="ARBA00022598"/>
    </source>
</evidence>
<comment type="catalytic activity">
    <reaction evidence="7">
        <text>a long-chain fatty acid + ATP + CoA = a long-chain fatty acyl-CoA + AMP + diphosphate</text>
        <dbReference type="Rhea" id="RHEA:15421"/>
        <dbReference type="ChEBI" id="CHEBI:30616"/>
        <dbReference type="ChEBI" id="CHEBI:33019"/>
        <dbReference type="ChEBI" id="CHEBI:57287"/>
        <dbReference type="ChEBI" id="CHEBI:57560"/>
        <dbReference type="ChEBI" id="CHEBI:83139"/>
        <dbReference type="ChEBI" id="CHEBI:456215"/>
        <dbReference type="EC" id="6.2.1.3"/>
    </reaction>
</comment>
<keyword evidence="11" id="KW-1185">Reference proteome</keyword>
<reference evidence="11" key="1">
    <citation type="journal article" date="2018" name="Nat. Microbiol.">
        <title>Leveraging single-cell genomics to expand the fungal tree of life.</title>
        <authorList>
            <person name="Ahrendt S.R."/>
            <person name="Quandt C.A."/>
            <person name="Ciobanu D."/>
            <person name="Clum A."/>
            <person name="Salamov A."/>
            <person name="Andreopoulos B."/>
            <person name="Cheng J.F."/>
            <person name="Woyke T."/>
            <person name="Pelin A."/>
            <person name="Henrissat B."/>
            <person name="Reynolds N.K."/>
            <person name="Benny G.L."/>
            <person name="Smith M.E."/>
            <person name="James T.Y."/>
            <person name="Grigoriev I.V."/>
        </authorList>
    </citation>
    <scope>NUCLEOTIDE SEQUENCE [LARGE SCALE GENOMIC DNA]</scope>
    <source>
        <strain evidence="11">RSA 468</strain>
    </source>
</reference>
<organism evidence="10 11">
    <name type="scientific">Dimargaris cristalligena</name>
    <dbReference type="NCBI Taxonomy" id="215637"/>
    <lineage>
        <taxon>Eukaryota</taxon>
        <taxon>Fungi</taxon>
        <taxon>Fungi incertae sedis</taxon>
        <taxon>Zoopagomycota</taxon>
        <taxon>Kickxellomycotina</taxon>
        <taxon>Dimargaritomycetes</taxon>
        <taxon>Dimargaritales</taxon>
        <taxon>Dimargaritaceae</taxon>
        <taxon>Dimargaris</taxon>
    </lineage>
</organism>
<name>A0A4P9ZYA3_9FUNG</name>
<dbReference type="PANTHER" id="PTHR43272">
    <property type="entry name" value="LONG-CHAIN-FATTY-ACID--COA LIGASE"/>
    <property type="match status" value="1"/>
</dbReference>
<proteinExistence type="inferred from homology"/>
<keyword evidence="2 7" id="KW-0436">Ligase</keyword>
<dbReference type="InterPro" id="IPR045311">
    <property type="entry name" value="LC-FACS_euk"/>
</dbReference>
<dbReference type="Pfam" id="PF00501">
    <property type="entry name" value="AMP-binding"/>
    <property type="match status" value="1"/>
</dbReference>
<keyword evidence="5 7" id="KW-0067">ATP-binding</keyword>
<dbReference type="SUPFAM" id="SSF56801">
    <property type="entry name" value="Acetyl-CoA synthetase-like"/>
    <property type="match status" value="1"/>
</dbReference>
<evidence type="ECO:0000256" key="6">
    <source>
        <dbReference type="ARBA" id="ARBA00026121"/>
    </source>
</evidence>
<evidence type="ECO:0000256" key="5">
    <source>
        <dbReference type="ARBA" id="ARBA00022840"/>
    </source>
</evidence>
<dbReference type="Gene3D" id="3.40.50.12780">
    <property type="entry name" value="N-terminal domain of ligase-like"/>
    <property type="match status" value="1"/>
</dbReference>
<dbReference type="InterPro" id="IPR020845">
    <property type="entry name" value="AMP-binding_CS"/>
</dbReference>
<feature type="region of interest" description="Disordered" evidence="8">
    <location>
        <begin position="1"/>
        <end position="20"/>
    </location>
</feature>
<keyword evidence="7" id="KW-0443">Lipid metabolism</keyword>
<dbReference type="CDD" id="cd05927">
    <property type="entry name" value="LC-FACS_euk"/>
    <property type="match status" value="1"/>
</dbReference>
<comment type="function">
    <text evidence="7">Catalyzes the conversion of long-chain fatty acids to their active form acyl-CoAs for both synthesis of cellular lipids, and degradation via beta-oxidation.</text>
</comment>
<dbReference type="PANTHER" id="PTHR43272:SF33">
    <property type="entry name" value="AMP-BINDING DOMAIN-CONTAINING PROTEIN-RELATED"/>
    <property type="match status" value="1"/>
</dbReference>
<dbReference type="GO" id="GO:0004467">
    <property type="term" value="F:long-chain fatty acid-CoA ligase activity"/>
    <property type="evidence" value="ECO:0007669"/>
    <property type="project" value="UniProtKB-EC"/>
</dbReference>
<dbReference type="EC" id="6.2.1.3" evidence="6 7"/>
<evidence type="ECO:0000313" key="11">
    <source>
        <dbReference type="Proteomes" id="UP000268162"/>
    </source>
</evidence>
<keyword evidence="3 7" id="KW-0547">Nucleotide-binding</keyword>
<dbReference type="PROSITE" id="PS00455">
    <property type="entry name" value="AMP_BINDING"/>
    <property type="match status" value="1"/>
</dbReference>
<evidence type="ECO:0000313" key="10">
    <source>
        <dbReference type="EMBL" id="RKP38348.1"/>
    </source>
</evidence>
<feature type="domain" description="AMP-dependent synthetase/ligase" evidence="9">
    <location>
        <begin position="67"/>
        <end position="473"/>
    </location>
</feature>
<dbReference type="GO" id="GO:0005524">
    <property type="term" value="F:ATP binding"/>
    <property type="evidence" value="ECO:0007669"/>
    <property type="project" value="UniProtKB-KW"/>
</dbReference>
<dbReference type="EMBL" id="ML002378">
    <property type="protein sequence ID" value="RKP38348.1"/>
    <property type="molecule type" value="Genomic_DNA"/>
</dbReference>
<dbReference type="GO" id="GO:0005783">
    <property type="term" value="C:endoplasmic reticulum"/>
    <property type="evidence" value="ECO:0007669"/>
    <property type="project" value="TreeGrafter"/>
</dbReference>
<evidence type="ECO:0000256" key="4">
    <source>
        <dbReference type="ARBA" id="ARBA00022832"/>
    </source>
</evidence>
<evidence type="ECO:0000256" key="1">
    <source>
        <dbReference type="ARBA" id="ARBA00006432"/>
    </source>
</evidence>
<comment type="similarity">
    <text evidence="1 7">Belongs to the ATP-dependent AMP-binding enzyme family.</text>
</comment>
<gene>
    <name evidence="10" type="ORF">BJ085DRAFT_22103</name>
</gene>
<accession>A0A4P9ZYA3</accession>
<dbReference type="STRING" id="215637.A0A4P9ZYA3"/>
<dbReference type="GO" id="GO:0016020">
    <property type="term" value="C:membrane"/>
    <property type="evidence" value="ECO:0007669"/>
    <property type="project" value="TreeGrafter"/>
</dbReference>
<keyword evidence="4 7" id="KW-0276">Fatty acid metabolism</keyword>
<evidence type="ECO:0000256" key="3">
    <source>
        <dbReference type="ARBA" id="ARBA00022741"/>
    </source>
</evidence>
<sequence length="656" mass="73322">MHSIEVKGSPEIPGEGKPRRYAKLGNKPLIGAPEGINSLYDNFVRGVKLGGDDPFLGIRKMTNGQAGAYEWLSYNQVYTRVKNFGAGLIHLGLKPQDSLGLYSVNRIEWTIGEQAAYMHNFVTVPLYDTLGEEAVEFIVDQTNVQIVCLTKDKALGLLNMRDQVPKITHLLVMDSIDDALITLAEEKNVKLYLCSEVEKLGAEHPAEPTEPSTLDSVATICYTSGTTGLPKGVVLTHLNILSEANAFHYLVDSKNFYRLSKNDCHLSYLPLAHIFERIVFQFMIAYGARVGYYQGNTLKLMEDLAELKPTIFSSVPRLFNRVYDKVWSTVNAKGGLSAYLFRQAVRSKQSGLAHGSTDHWLWDRLVFKKLQQSLGGNVKIIVSGSAPLSSEVMDFLRMAFNANVHEGYGQTETTGCLTLTAHGETSSGHVGYPYPCAEVKLIDVPEMNYTSKDKPFPRGEICARGHSVFKQYYKDQKKTDEAITSDGWVRTGDVGRWDAQGRLIIIDRVKNIFKLAQGEYVAPERVENIYQTHPLVTQVFVHGHSLESCTVGVLVPDHDFLLDLMKEHRLDASDDRSKDAIYTDADVRQMVVRELNAFAKKHDAKGFECIKNVYLEADAFSPENGLLSPTFKLKRNVAATHYAAQIDTMYQELAKN</sequence>
<dbReference type="AlphaFoldDB" id="A0A4P9ZYA3"/>
<dbReference type="Proteomes" id="UP000268162">
    <property type="component" value="Unassembled WGS sequence"/>
</dbReference>
<evidence type="ECO:0000256" key="7">
    <source>
        <dbReference type="RuleBase" id="RU369030"/>
    </source>
</evidence>
<protein>
    <recommendedName>
        <fullName evidence="6 7">Long-chain-fatty-acid--CoA ligase</fullName>
        <ecNumber evidence="6 7">6.2.1.3</ecNumber>
    </recommendedName>
</protein>
<dbReference type="InterPro" id="IPR000873">
    <property type="entry name" value="AMP-dep_synth/lig_dom"/>
</dbReference>
<dbReference type="InterPro" id="IPR042099">
    <property type="entry name" value="ANL_N_sf"/>
</dbReference>